<sequence length="980" mass="106125">MLNKTIYIAISAIIMPVFLVGVAFSQALERQGIEEIIVTAQKTEQNIQDVPIAVTAFNTESLELQQIETFSDLQFNAPNITFTKGNFAGSNFVIRGVNSYTVAASGDGGVAFHINEVPVATRIFETEYYDLERVEILRGPQGTLYGANSVGGTVNMMFASPTDEAESSVEVEVGDYGHRKFKAMVNMPLADGLALRVAGLSLQRDGFSDNLFPGRETDVDGRDITSWRFTLQADLSENTTAKFTYWNFEEDDNRARIGRQMCKATEVPSFGCHPTEIAYQGPAGSSTFGGDVAAIAGLMTWSPMDYIGLNANRSSDPRATYQNMDPVYKASEDGYLLSVESNAFENITIKANVLYHETSVFSQQDYNNNDGSAKFATYNPNNTNPLVAGGNAAFPQGVVPVSQYTPTACGVFCGAIQGYYDYSFAYDTSMGGAESKYAEISIQSSFDGPINFIAGLNVSEYESAGVYDVYFSSADAAAIAPILAGLKLYPSHYRNETNPYELERKGLYTEVYYQATDDLKITVGARWNESEKSVADRQLLFNSAILGGGTGPGDPVTLAVQTGDPKFVPILIGLAAPPGALEPIPGLAEQRRLQGVSSSFTEEEVTGKIGIDWTPDLEGTDSTLVYFTYSRGYRPGAFNPPVDPTLFAGVAQTTDPEFIDAFELGMKNVLLDNSLIANLTAFYYDYQDLQVSKIIARTSVNENIDAEMQGLEAELFWSPSSVPGLRIDAQVSFLETEVANNTYSLNPLDKIGRNLGDTSGWLVKDFGNGATCGFKKASILGGIAAGVLNLNPAAGALDMIAAGKTLSVNNIDSADPSGTVGAIAQIFGMGALPTLGNCAVMNSKLTAAGLGGFYEPEYDLSGNELVQAPAVTAHLGIEYTADLSQADLMITSRIDYYWQDDFWTRLYNVPRDVVDAWDVINAQIIFQSTSAPWYIRIWGQNLADDDNITGHYFTAEASGGFRNDFLLDPRMIGVTFGAKF</sequence>
<evidence type="ECO:0000259" key="12">
    <source>
        <dbReference type="Pfam" id="PF07715"/>
    </source>
</evidence>
<feature type="domain" description="TonB-dependent receptor plug" evidence="12">
    <location>
        <begin position="47"/>
        <end position="153"/>
    </location>
</feature>
<keyword evidence="4 10" id="KW-0812">Transmembrane</keyword>
<feature type="transmembrane region" description="Helical" evidence="10">
    <location>
        <begin position="7"/>
        <end position="28"/>
    </location>
</feature>
<dbReference type="InterPro" id="IPR036942">
    <property type="entry name" value="Beta-barrel_TonB_sf"/>
</dbReference>
<dbReference type="AlphaFoldDB" id="A0A381MYY0"/>
<keyword evidence="7" id="KW-0798">TonB box</keyword>
<dbReference type="GO" id="GO:0006826">
    <property type="term" value="P:iron ion transport"/>
    <property type="evidence" value="ECO:0007669"/>
    <property type="project" value="UniProtKB-KW"/>
</dbReference>
<evidence type="ECO:0000256" key="1">
    <source>
        <dbReference type="ARBA" id="ARBA00004571"/>
    </source>
</evidence>
<keyword evidence="6" id="KW-0406">Ion transport</keyword>
<protein>
    <recommendedName>
        <fullName evidence="14">TonB-dependent receptor plug domain-containing protein</fullName>
    </recommendedName>
</protein>
<organism evidence="13">
    <name type="scientific">marine metagenome</name>
    <dbReference type="NCBI Taxonomy" id="408172"/>
    <lineage>
        <taxon>unclassified sequences</taxon>
        <taxon>metagenomes</taxon>
        <taxon>ecological metagenomes</taxon>
    </lineage>
</organism>
<feature type="domain" description="TonB-dependent receptor-like beta-barrel" evidence="11">
    <location>
        <begin position="296"/>
        <end position="761"/>
    </location>
</feature>
<reference evidence="13" key="1">
    <citation type="submission" date="2018-05" db="EMBL/GenBank/DDBJ databases">
        <authorList>
            <person name="Lanie J.A."/>
            <person name="Ng W.-L."/>
            <person name="Kazmierczak K.M."/>
            <person name="Andrzejewski T.M."/>
            <person name="Davidsen T.M."/>
            <person name="Wayne K.J."/>
            <person name="Tettelin H."/>
            <person name="Glass J.I."/>
            <person name="Rusch D."/>
            <person name="Podicherti R."/>
            <person name="Tsui H.-C.T."/>
            <person name="Winkler M.E."/>
        </authorList>
    </citation>
    <scope>NUCLEOTIDE SEQUENCE</scope>
</reference>
<name>A0A381MYY0_9ZZZZ</name>
<dbReference type="InterPro" id="IPR012910">
    <property type="entry name" value="Plug_dom"/>
</dbReference>
<dbReference type="InterPro" id="IPR000531">
    <property type="entry name" value="Beta-barrel_TonB"/>
</dbReference>
<evidence type="ECO:0000313" key="13">
    <source>
        <dbReference type="EMBL" id="SUZ47439.1"/>
    </source>
</evidence>
<evidence type="ECO:0000256" key="6">
    <source>
        <dbReference type="ARBA" id="ARBA00023065"/>
    </source>
</evidence>
<dbReference type="EMBL" id="UINC01000016">
    <property type="protein sequence ID" value="SUZ47439.1"/>
    <property type="molecule type" value="Genomic_DNA"/>
</dbReference>
<evidence type="ECO:0008006" key="14">
    <source>
        <dbReference type="Google" id="ProtNLM"/>
    </source>
</evidence>
<keyword evidence="9" id="KW-0998">Cell outer membrane</keyword>
<keyword evidence="2" id="KW-0813">Transport</keyword>
<evidence type="ECO:0000256" key="7">
    <source>
        <dbReference type="ARBA" id="ARBA00023077"/>
    </source>
</evidence>
<dbReference type="Pfam" id="PF00593">
    <property type="entry name" value="TonB_dep_Rec_b-barrel"/>
    <property type="match status" value="1"/>
</dbReference>
<evidence type="ECO:0000256" key="3">
    <source>
        <dbReference type="ARBA" id="ARBA00022496"/>
    </source>
</evidence>
<evidence type="ECO:0000256" key="8">
    <source>
        <dbReference type="ARBA" id="ARBA00023136"/>
    </source>
</evidence>
<dbReference type="PANTHER" id="PTHR32552:SF81">
    <property type="entry name" value="TONB-DEPENDENT OUTER MEMBRANE RECEPTOR"/>
    <property type="match status" value="1"/>
</dbReference>
<dbReference type="GO" id="GO:0009279">
    <property type="term" value="C:cell outer membrane"/>
    <property type="evidence" value="ECO:0007669"/>
    <property type="project" value="UniProtKB-SubCell"/>
</dbReference>
<dbReference type="PANTHER" id="PTHR32552">
    <property type="entry name" value="FERRICHROME IRON RECEPTOR-RELATED"/>
    <property type="match status" value="1"/>
</dbReference>
<dbReference type="Gene3D" id="2.40.170.20">
    <property type="entry name" value="TonB-dependent receptor, beta-barrel domain"/>
    <property type="match status" value="3"/>
</dbReference>
<comment type="subcellular location">
    <subcellularLocation>
        <location evidence="1">Cell outer membrane</location>
        <topology evidence="1">Multi-pass membrane protein</topology>
    </subcellularLocation>
</comment>
<evidence type="ECO:0000256" key="9">
    <source>
        <dbReference type="ARBA" id="ARBA00023237"/>
    </source>
</evidence>
<evidence type="ECO:0000256" key="10">
    <source>
        <dbReference type="SAM" id="Phobius"/>
    </source>
</evidence>
<gene>
    <name evidence="13" type="ORF">METZ01_LOCUS293</name>
</gene>
<keyword evidence="5" id="KW-0408">Iron</keyword>
<keyword evidence="3" id="KW-0410">Iron transport</keyword>
<dbReference type="SUPFAM" id="SSF56935">
    <property type="entry name" value="Porins"/>
    <property type="match status" value="1"/>
</dbReference>
<evidence type="ECO:0000256" key="5">
    <source>
        <dbReference type="ARBA" id="ARBA00023004"/>
    </source>
</evidence>
<proteinExistence type="predicted"/>
<accession>A0A381MYY0</accession>
<dbReference type="PROSITE" id="PS52016">
    <property type="entry name" value="TONB_DEPENDENT_REC_3"/>
    <property type="match status" value="1"/>
</dbReference>
<evidence type="ECO:0000259" key="11">
    <source>
        <dbReference type="Pfam" id="PF00593"/>
    </source>
</evidence>
<keyword evidence="10" id="KW-1133">Transmembrane helix</keyword>
<dbReference type="Pfam" id="PF07715">
    <property type="entry name" value="Plug"/>
    <property type="match status" value="1"/>
</dbReference>
<evidence type="ECO:0000256" key="2">
    <source>
        <dbReference type="ARBA" id="ARBA00022448"/>
    </source>
</evidence>
<evidence type="ECO:0000256" key="4">
    <source>
        <dbReference type="ARBA" id="ARBA00022692"/>
    </source>
</evidence>
<keyword evidence="8 10" id="KW-0472">Membrane</keyword>
<dbReference type="InterPro" id="IPR039426">
    <property type="entry name" value="TonB-dep_rcpt-like"/>
</dbReference>